<feature type="region of interest" description="Disordered" evidence="1">
    <location>
        <begin position="286"/>
        <end position="310"/>
    </location>
</feature>
<protein>
    <submittedName>
        <fullName evidence="2">Uncharacterized protein</fullName>
    </submittedName>
</protein>
<feature type="compositionally biased region" description="Basic residues" evidence="1">
    <location>
        <begin position="347"/>
        <end position="361"/>
    </location>
</feature>
<comment type="caution">
    <text evidence="2">The sequence shown here is derived from an EMBL/GenBank/DDBJ whole genome shotgun (WGS) entry which is preliminary data.</text>
</comment>
<gene>
    <name evidence="2" type="ORF">SK128_019747</name>
</gene>
<evidence type="ECO:0000313" key="3">
    <source>
        <dbReference type="Proteomes" id="UP001381693"/>
    </source>
</evidence>
<feature type="compositionally biased region" description="Polar residues" evidence="1">
    <location>
        <begin position="228"/>
        <end position="252"/>
    </location>
</feature>
<organism evidence="2 3">
    <name type="scientific">Halocaridina rubra</name>
    <name type="common">Hawaiian red shrimp</name>
    <dbReference type="NCBI Taxonomy" id="373956"/>
    <lineage>
        <taxon>Eukaryota</taxon>
        <taxon>Metazoa</taxon>
        <taxon>Ecdysozoa</taxon>
        <taxon>Arthropoda</taxon>
        <taxon>Crustacea</taxon>
        <taxon>Multicrustacea</taxon>
        <taxon>Malacostraca</taxon>
        <taxon>Eumalacostraca</taxon>
        <taxon>Eucarida</taxon>
        <taxon>Decapoda</taxon>
        <taxon>Pleocyemata</taxon>
        <taxon>Caridea</taxon>
        <taxon>Atyoidea</taxon>
        <taxon>Atyidae</taxon>
        <taxon>Halocaridina</taxon>
    </lineage>
</organism>
<dbReference type="Proteomes" id="UP001381693">
    <property type="component" value="Unassembled WGS sequence"/>
</dbReference>
<feature type="region of interest" description="Disordered" evidence="1">
    <location>
        <begin position="228"/>
        <end position="274"/>
    </location>
</feature>
<name>A0AAN8XFL3_HALRR</name>
<feature type="compositionally biased region" description="Basic and acidic residues" evidence="1">
    <location>
        <begin position="375"/>
        <end position="385"/>
    </location>
</feature>
<proteinExistence type="predicted"/>
<accession>A0AAN8XFL3</accession>
<sequence length="590" mass="67249">MVEGSFDFAGEVNVDDFFINDWDRNKKVKLIPASELMRSINENRQQKSSTCTRIRLPKIPVLSRQEKEKTTDDIKVLEPTVARAELPVKNVNVYLKRLNIKSSEVLDCIKNYKLSPSDLEQLNVASGKGVHSEIHVEKLLGNSKTVTSTSEVVNPAKKLPVESKRKSQSKKFCERALLEESQCQDSMILRSSRRYYKMANCDEDDEKDSTWTALPKKTSKRKFVNGMNMNKNTKNEASVQNTSYSKQICKSGTSKKRRQRSSENNADSEVIRSSEFTEMKSEKVIKRCKQEKSRDTENCIRKETGNNKQVKSNLTRKVTEHNENMNLVMKEVNSEQIGKRSNEKKGGRSRKEKGKVLSTKKQKPETTNKKKPKEKKIVAQKENKSKQQMFGKGKNKVLENKEKEVALPLAQDCLITAKKGTLKYLQQREIYFNALARELEEEDDFFNSCEFTNKPKIDDHLLECGQNDSLTIKTPQGKGQSDDGVVTPRTALMGQWGVTQQCSTAYTPTHSPISDVSAGEKKSIMETIYHHLKTQVKRPRGIRKLSKDNTSTVLNTKKPIPLELPEFPECPEINDGNSSDDYYFDISDAY</sequence>
<feature type="region of interest" description="Disordered" evidence="1">
    <location>
        <begin position="327"/>
        <end position="392"/>
    </location>
</feature>
<dbReference type="AlphaFoldDB" id="A0AAN8XFL3"/>
<feature type="compositionally biased region" description="Basic and acidic residues" evidence="1">
    <location>
        <begin position="286"/>
        <end position="305"/>
    </location>
</feature>
<keyword evidence="3" id="KW-1185">Reference proteome</keyword>
<feature type="compositionally biased region" description="Basic and acidic residues" evidence="1">
    <location>
        <begin position="337"/>
        <end position="346"/>
    </location>
</feature>
<reference evidence="2 3" key="1">
    <citation type="submission" date="2023-11" db="EMBL/GenBank/DDBJ databases">
        <title>Halocaridina rubra genome assembly.</title>
        <authorList>
            <person name="Smith C."/>
        </authorList>
    </citation>
    <scope>NUCLEOTIDE SEQUENCE [LARGE SCALE GENOMIC DNA]</scope>
    <source>
        <strain evidence="2">EP-1</strain>
        <tissue evidence="2">Whole</tissue>
    </source>
</reference>
<evidence type="ECO:0000313" key="2">
    <source>
        <dbReference type="EMBL" id="KAK7077314.1"/>
    </source>
</evidence>
<dbReference type="EMBL" id="JAXCGZ010009438">
    <property type="protein sequence ID" value="KAK7077314.1"/>
    <property type="molecule type" value="Genomic_DNA"/>
</dbReference>
<evidence type="ECO:0000256" key="1">
    <source>
        <dbReference type="SAM" id="MobiDB-lite"/>
    </source>
</evidence>